<dbReference type="GeneID" id="44998996"/>
<protein>
    <submittedName>
        <fullName evidence="5">Glycosyltransferase</fullName>
    </submittedName>
</protein>
<dbReference type="CDD" id="cd04179">
    <property type="entry name" value="DPM_DPG-synthase_like"/>
    <property type="match status" value="1"/>
</dbReference>
<dbReference type="AlphaFoldDB" id="Q97G48"/>
<dbReference type="InterPro" id="IPR001173">
    <property type="entry name" value="Glyco_trans_2-like"/>
</dbReference>
<dbReference type="PIR" id="H97210">
    <property type="entry name" value="H97210"/>
</dbReference>
<proteinExistence type="inferred from homology"/>
<dbReference type="PATRIC" id="fig|272562.8.peg.2716"/>
<dbReference type="SUPFAM" id="SSF53448">
    <property type="entry name" value="Nucleotide-diphospho-sugar transferases"/>
    <property type="match status" value="1"/>
</dbReference>
<dbReference type="GO" id="GO:0009247">
    <property type="term" value="P:glycolipid biosynthetic process"/>
    <property type="evidence" value="ECO:0007669"/>
    <property type="project" value="TreeGrafter"/>
</dbReference>
<dbReference type="EMBL" id="AE001437">
    <property type="protein sequence ID" value="AAK80475.1"/>
    <property type="molecule type" value="Genomic_DNA"/>
</dbReference>
<evidence type="ECO:0000256" key="1">
    <source>
        <dbReference type="ARBA" id="ARBA00006739"/>
    </source>
</evidence>
<reference evidence="5 6" key="1">
    <citation type="journal article" date="2001" name="J. Bacteriol.">
        <title>Genome sequence and comparative analysis of the solvent-producing bacterium Clostridium acetobutylicum.</title>
        <authorList>
            <person name="Nolling J."/>
            <person name="Breton G."/>
            <person name="Omelchenko M.V."/>
            <person name="Makarova K.S."/>
            <person name="Zeng Q."/>
            <person name="Gibson R."/>
            <person name="Lee H.M."/>
            <person name="Dubois J."/>
            <person name="Qiu D."/>
            <person name="Hitti J."/>
            <person name="Wolf Y.I."/>
            <person name="Tatusov R.L."/>
            <person name="Sabathe F."/>
            <person name="Doucette-Stamm L."/>
            <person name="Soucaille P."/>
            <person name="Daly M.J."/>
            <person name="Bennett G.N."/>
            <person name="Koonin E.V."/>
            <person name="Smith D.R."/>
        </authorList>
    </citation>
    <scope>NUCLEOTIDE SEQUENCE [LARGE SCALE GENOMIC DNA]</scope>
    <source>
        <strain evidence="6">ATCC 824 / DSM 792 / JCM 1419 / LMG 5710 / VKM B-1787</strain>
    </source>
</reference>
<evidence type="ECO:0000313" key="6">
    <source>
        <dbReference type="Proteomes" id="UP000000814"/>
    </source>
</evidence>
<dbReference type="RefSeq" id="WP_010965816.1">
    <property type="nucleotide sequence ID" value="NC_003030.1"/>
</dbReference>
<sequence length="249" mass="28334">MGKENLYVVLPSYNEEANIGKLINEWNVQFKDLEARGIKLEIIIVNDGSTDNTLAVAEAFSKHNDNVVVIDHGVNKGLGEGLNTGINYVLSQKQKGYMCLMDGDMTHEPKYIFSMLDKLQEEKLDCVIASRYRRGAKVEGLSLFRKFLSFGARVLYTIRLGIPNVRDYTCGYRLYKTSVLEKLHKVYGKRIVKETGFACMMELIVKVSKENFKIGEVPFVLKYQLKGGESKMKVGKTIKRSLLLLRVYK</sequence>
<dbReference type="PANTHER" id="PTHR43398">
    <property type="entry name" value="DOLICHOL-PHOSPHATE MANNOSYLTRANSFERASE SUBUNIT 1"/>
    <property type="match status" value="1"/>
</dbReference>
<organism evidence="5 6">
    <name type="scientific">Clostridium acetobutylicum (strain ATCC 824 / DSM 792 / JCM 1419 / IAM 19013 / LMG 5710 / NBRC 13948 / NRRL B-527 / VKM B-1787 / 2291 / W)</name>
    <dbReference type="NCBI Taxonomy" id="272562"/>
    <lineage>
        <taxon>Bacteria</taxon>
        <taxon>Bacillati</taxon>
        <taxon>Bacillota</taxon>
        <taxon>Clostridia</taxon>
        <taxon>Eubacteriales</taxon>
        <taxon>Clostridiaceae</taxon>
        <taxon>Clostridium</taxon>
    </lineage>
</organism>
<dbReference type="CAZy" id="GT2">
    <property type="family name" value="Glycosyltransferase Family 2"/>
</dbReference>
<dbReference type="GO" id="GO:0004582">
    <property type="term" value="F:dolichyl-phosphate beta-D-mannosyltransferase activity"/>
    <property type="evidence" value="ECO:0007669"/>
    <property type="project" value="InterPro"/>
</dbReference>
<comment type="similarity">
    <text evidence="1">Belongs to the glycosyltransferase 2 family.</text>
</comment>
<evidence type="ECO:0000259" key="4">
    <source>
        <dbReference type="Pfam" id="PF00535"/>
    </source>
</evidence>
<dbReference type="InterPro" id="IPR029044">
    <property type="entry name" value="Nucleotide-diphossugar_trans"/>
</dbReference>
<evidence type="ECO:0000256" key="2">
    <source>
        <dbReference type="ARBA" id="ARBA00022676"/>
    </source>
</evidence>
<gene>
    <name evidence="5" type="ordered locus">CA_C2522</name>
</gene>
<dbReference type="STRING" id="272562.CA_C2522"/>
<dbReference type="KEGG" id="cac:CA_C2522"/>
<dbReference type="PANTHER" id="PTHR43398:SF1">
    <property type="entry name" value="DOLICHOL-PHOSPHATE MANNOSYLTRANSFERASE SUBUNIT 1"/>
    <property type="match status" value="1"/>
</dbReference>
<feature type="domain" description="Glycosyltransferase 2-like" evidence="4">
    <location>
        <begin position="8"/>
        <end position="183"/>
    </location>
</feature>
<accession>Q97G48</accession>
<keyword evidence="3" id="KW-0808">Transferase</keyword>
<evidence type="ECO:0000313" key="5">
    <source>
        <dbReference type="EMBL" id="AAK80475.1"/>
    </source>
</evidence>
<dbReference type="eggNOG" id="COG0463">
    <property type="taxonomic scope" value="Bacteria"/>
</dbReference>
<dbReference type="OrthoDB" id="9810303at2"/>
<dbReference type="Gene3D" id="3.90.550.10">
    <property type="entry name" value="Spore Coat Polysaccharide Biosynthesis Protein SpsA, Chain A"/>
    <property type="match status" value="1"/>
</dbReference>
<dbReference type="GO" id="GO:0016020">
    <property type="term" value="C:membrane"/>
    <property type="evidence" value="ECO:0007669"/>
    <property type="project" value="GOC"/>
</dbReference>
<dbReference type="HOGENOM" id="CLU_033536_13_2_9"/>
<dbReference type="Proteomes" id="UP000000814">
    <property type="component" value="Chromosome"/>
</dbReference>
<dbReference type="Pfam" id="PF00535">
    <property type="entry name" value="Glycos_transf_2"/>
    <property type="match status" value="1"/>
</dbReference>
<dbReference type="InterPro" id="IPR039528">
    <property type="entry name" value="DPM1-like"/>
</dbReference>
<name>Q97G48_CLOAB</name>
<keyword evidence="6" id="KW-1185">Reference proteome</keyword>
<evidence type="ECO:0000256" key="3">
    <source>
        <dbReference type="ARBA" id="ARBA00022679"/>
    </source>
</evidence>
<keyword evidence="2" id="KW-0328">Glycosyltransferase</keyword>